<dbReference type="SUPFAM" id="SSF50494">
    <property type="entry name" value="Trypsin-like serine proteases"/>
    <property type="match status" value="1"/>
</dbReference>
<keyword evidence="6" id="KW-1185">Reference proteome</keyword>
<feature type="domain" description="PDZ" evidence="4">
    <location>
        <begin position="249"/>
        <end position="353"/>
    </location>
</feature>
<dbReference type="PANTHER" id="PTHR43343">
    <property type="entry name" value="PEPTIDASE S12"/>
    <property type="match status" value="1"/>
</dbReference>
<dbReference type="KEGG" id="hhb:Hhub_3042"/>
<evidence type="ECO:0000313" key="6">
    <source>
        <dbReference type="Proteomes" id="UP000066737"/>
    </source>
</evidence>
<dbReference type="Proteomes" id="UP000066737">
    <property type="component" value="Chromosome I"/>
</dbReference>
<evidence type="ECO:0000256" key="1">
    <source>
        <dbReference type="ARBA" id="ARBA00022670"/>
    </source>
</evidence>
<dbReference type="SUPFAM" id="SSF50156">
    <property type="entry name" value="PDZ domain-like"/>
    <property type="match status" value="1"/>
</dbReference>
<keyword evidence="2 5" id="KW-0378">Hydrolase</keyword>
<gene>
    <name evidence="5" type="primary">degP</name>
    <name evidence="5" type="ORF">HHUB_3042</name>
</gene>
<dbReference type="EMBL" id="LN831302">
    <property type="protein sequence ID" value="CQH59709.1"/>
    <property type="molecule type" value="Genomic_DNA"/>
</dbReference>
<evidence type="ECO:0000313" key="5">
    <source>
        <dbReference type="EMBL" id="CQH59709.1"/>
    </source>
</evidence>
<dbReference type="GO" id="GO:0006508">
    <property type="term" value="P:proteolysis"/>
    <property type="evidence" value="ECO:0007669"/>
    <property type="project" value="UniProtKB-KW"/>
</dbReference>
<evidence type="ECO:0000256" key="2">
    <source>
        <dbReference type="ARBA" id="ARBA00022801"/>
    </source>
</evidence>
<dbReference type="InterPro" id="IPR001478">
    <property type="entry name" value="PDZ"/>
</dbReference>
<evidence type="ECO:0000256" key="3">
    <source>
        <dbReference type="SAM" id="MobiDB-lite"/>
    </source>
</evidence>
<dbReference type="OrthoDB" id="350578at2157"/>
<dbReference type="Pfam" id="PF13365">
    <property type="entry name" value="Trypsin_2"/>
    <property type="match status" value="1"/>
</dbReference>
<dbReference type="PANTHER" id="PTHR43343:SF3">
    <property type="entry name" value="PROTEASE DO-LIKE 8, CHLOROPLASTIC"/>
    <property type="match status" value="1"/>
</dbReference>
<accession>A0A0U5H606</accession>
<dbReference type="InterPro" id="IPR001940">
    <property type="entry name" value="Peptidase_S1C"/>
</dbReference>
<dbReference type="Gene3D" id="2.30.42.10">
    <property type="match status" value="1"/>
</dbReference>
<dbReference type="PRINTS" id="PR00834">
    <property type="entry name" value="PROTEASES2C"/>
</dbReference>
<dbReference type="AlphaFoldDB" id="A0A0U5H606"/>
<protein>
    <submittedName>
        <fullName evidence="5">Probable periplasmic serine protease</fullName>
        <ecNumber evidence="5">3.4.21.-</ecNumber>
    </submittedName>
</protein>
<dbReference type="PROSITE" id="PS51318">
    <property type="entry name" value="TAT"/>
    <property type="match status" value="1"/>
</dbReference>
<organism evidence="5 6">
    <name type="scientific">Halobacterium hubeiense</name>
    <dbReference type="NCBI Taxonomy" id="1407499"/>
    <lineage>
        <taxon>Archaea</taxon>
        <taxon>Methanobacteriati</taxon>
        <taxon>Methanobacteriota</taxon>
        <taxon>Stenosarchaea group</taxon>
        <taxon>Halobacteria</taxon>
        <taxon>Halobacteriales</taxon>
        <taxon>Halobacteriaceae</taxon>
        <taxon>Halobacterium</taxon>
    </lineage>
</organism>
<proteinExistence type="predicted"/>
<dbReference type="GO" id="GO:0004252">
    <property type="term" value="F:serine-type endopeptidase activity"/>
    <property type="evidence" value="ECO:0007669"/>
    <property type="project" value="InterPro"/>
</dbReference>
<dbReference type="InterPro" id="IPR009003">
    <property type="entry name" value="Peptidase_S1_PA"/>
</dbReference>
<dbReference type="InterPro" id="IPR051201">
    <property type="entry name" value="Chloro_Bact_Ser_Proteases"/>
</dbReference>
<keyword evidence="1 5" id="KW-0645">Protease</keyword>
<reference evidence="6" key="1">
    <citation type="journal article" date="2016" name="Environ. Microbiol.">
        <title>The complete genome of a viable archaeum isolated from 123-million-year-old rock salt.</title>
        <authorList>
            <person name="Jaakkola S.T."/>
            <person name="Pfeiffer F."/>
            <person name="Ravantti J.J."/>
            <person name="Guo Q."/>
            <person name="Liu Y."/>
            <person name="Chen X."/>
            <person name="Ma H."/>
            <person name="Yang C."/>
            <person name="Oksanen H.M."/>
            <person name="Bamford D.H."/>
        </authorList>
    </citation>
    <scope>NUCLEOTIDE SEQUENCE</scope>
    <source>
        <strain evidence="6">JI20-1</strain>
    </source>
</reference>
<sequence length="361" mass="37123">MSDSSVGRRRFLELCGASTLAALAGCSSSAPQDGSTAIDDAPQSTAEQAESGLDSPYAKLYREVIDSVVLVRAGNSQGTGFVYDDSHVVTNAHVVGRASEASVRFSEGDWSTGPVAGTDPHSDLAVVELESLPDAATSLPFADSEPVVGQEVVAIGNPYNLNGSATTGVVSGTDRLIPSPTGYRIPDAIQTDAAVNPGNSGGPLMSLDGSVVAVINSGGGENIAFGISAALTRRVVPELVQSGDYDHAYVGASFTNVTPQIAAANDLDEPQGLLVVDVASDGPATGVLQPSEPAYVDGRSLPVGGDVLLEIDGTTVPTPEDLWSYLALETRPGDVVELALLREGGRETVELELGTRPATRY</sequence>
<dbReference type="STRING" id="1407499.HHUB_3042"/>
<evidence type="ECO:0000259" key="4">
    <source>
        <dbReference type="Pfam" id="PF13180"/>
    </source>
</evidence>
<dbReference type="SMR" id="A0A0U5H606"/>
<dbReference type="Pfam" id="PF13180">
    <property type="entry name" value="PDZ_2"/>
    <property type="match status" value="1"/>
</dbReference>
<name>A0A0U5H606_9EURY</name>
<dbReference type="RefSeq" id="WP_059057431.1">
    <property type="nucleotide sequence ID" value="NZ_CEML01000001.1"/>
</dbReference>
<dbReference type="Gene3D" id="2.40.10.120">
    <property type="match status" value="1"/>
</dbReference>
<dbReference type="InterPro" id="IPR006311">
    <property type="entry name" value="TAT_signal"/>
</dbReference>
<dbReference type="InterPro" id="IPR036034">
    <property type="entry name" value="PDZ_sf"/>
</dbReference>
<dbReference type="GeneID" id="26659665"/>
<feature type="region of interest" description="Disordered" evidence="3">
    <location>
        <begin position="31"/>
        <end position="52"/>
    </location>
</feature>
<dbReference type="EC" id="3.4.21.-" evidence="5"/>